<dbReference type="PANTHER" id="PTHR11439">
    <property type="entry name" value="GAG-POL-RELATED RETROTRANSPOSON"/>
    <property type="match status" value="1"/>
</dbReference>
<gene>
    <name evidence="1" type="ORF">O181_132321</name>
</gene>
<dbReference type="Proteomes" id="UP000765509">
    <property type="component" value="Unassembled WGS sequence"/>
</dbReference>
<reference evidence="1" key="1">
    <citation type="submission" date="2021-03" db="EMBL/GenBank/DDBJ databases">
        <title>Draft genome sequence of rust myrtle Austropuccinia psidii MF-1, a brazilian biotype.</title>
        <authorList>
            <person name="Quecine M.C."/>
            <person name="Pachon D.M.R."/>
            <person name="Bonatelli M.L."/>
            <person name="Correr F.H."/>
            <person name="Franceschini L.M."/>
            <person name="Leite T.F."/>
            <person name="Margarido G.R.A."/>
            <person name="Almeida C.A."/>
            <person name="Ferrarezi J.A."/>
            <person name="Labate C.A."/>
        </authorList>
    </citation>
    <scope>NUCLEOTIDE SEQUENCE</scope>
    <source>
        <strain evidence="1">MF-1</strain>
    </source>
</reference>
<proteinExistence type="predicted"/>
<protein>
    <recommendedName>
        <fullName evidence="3">Reverse transcriptase Ty1/copia-type domain-containing protein</fullName>
    </recommendedName>
</protein>
<sequence length="117" mass="13780">MQQWNAFLQVVCYLYYSKNLFLTFKNRSSHHIEMYTDAYWGNSPIDNRSISGFTVSINLHLISWQSEKQQTVSHSTTEAEYKYLSDAAKETIWLMNLMRKVQLTTSSLNPLLLNYNK</sequence>
<dbReference type="OrthoDB" id="3344688at2759"/>
<evidence type="ECO:0000313" key="2">
    <source>
        <dbReference type="Proteomes" id="UP000765509"/>
    </source>
</evidence>
<dbReference type="AlphaFoldDB" id="A0A9Q3L5R3"/>
<dbReference type="CDD" id="cd09272">
    <property type="entry name" value="RNase_HI_RT_Ty1"/>
    <property type="match status" value="1"/>
</dbReference>
<dbReference type="EMBL" id="AVOT02149282">
    <property type="protein sequence ID" value="MBW0592606.1"/>
    <property type="molecule type" value="Genomic_DNA"/>
</dbReference>
<keyword evidence="2" id="KW-1185">Reference proteome</keyword>
<comment type="caution">
    <text evidence="1">The sequence shown here is derived from an EMBL/GenBank/DDBJ whole genome shotgun (WGS) entry which is preliminary data.</text>
</comment>
<evidence type="ECO:0000313" key="1">
    <source>
        <dbReference type="EMBL" id="MBW0592606.1"/>
    </source>
</evidence>
<organism evidence="1 2">
    <name type="scientific">Austropuccinia psidii MF-1</name>
    <dbReference type="NCBI Taxonomy" id="1389203"/>
    <lineage>
        <taxon>Eukaryota</taxon>
        <taxon>Fungi</taxon>
        <taxon>Dikarya</taxon>
        <taxon>Basidiomycota</taxon>
        <taxon>Pucciniomycotina</taxon>
        <taxon>Pucciniomycetes</taxon>
        <taxon>Pucciniales</taxon>
        <taxon>Sphaerophragmiaceae</taxon>
        <taxon>Austropuccinia</taxon>
    </lineage>
</organism>
<accession>A0A9Q3L5R3</accession>
<name>A0A9Q3L5R3_9BASI</name>
<dbReference type="PANTHER" id="PTHR11439:SF463">
    <property type="entry name" value="REVERSE TRANSCRIPTASE TY1_COPIA-TYPE DOMAIN-CONTAINING PROTEIN"/>
    <property type="match status" value="1"/>
</dbReference>
<evidence type="ECO:0008006" key="3">
    <source>
        <dbReference type="Google" id="ProtNLM"/>
    </source>
</evidence>